<keyword evidence="2" id="KW-0378">Hydrolase</keyword>
<evidence type="ECO:0000259" key="1">
    <source>
        <dbReference type="Pfam" id="PF00149"/>
    </source>
</evidence>
<evidence type="ECO:0000313" key="2">
    <source>
        <dbReference type="EMBL" id="KUG21267.1"/>
    </source>
</evidence>
<dbReference type="AlphaFoldDB" id="A0A0W8FLS6"/>
<comment type="caution">
    <text evidence="2">The sequence shown here is derived from an EMBL/GenBank/DDBJ whole genome shotgun (WGS) entry which is preliminary data.</text>
</comment>
<dbReference type="InterPro" id="IPR004843">
    <property type="entry name" value="Calcineurin-like_PHP"/>
</dbReference>
<name>A0A0W8FLS6_9ZZZZ</name>
<dbReference type="Pfam" id="PF00149">
    <property type="entry name" value="Metallophos"/>
    <property type="match status" value="1"/>
</dbReference>
<feature type="domain" description="Calcineurin-like phosphoesterase" evidence="1">
    <location>
        <begin position="249"/>
        <end position="369"/>
    </location>
</feature>
<reference evidence="2" key="1">
    <citation type="journal article" date="2015" name="Proc. Natl. Acad. Sci. U.S.A.">
        <title>Networks of energetic and metabolic interactions define dynamics in microbial communities.</title>
        <authorList>
            <person name="Embree M."/>
            <person name="Liu J.K."/>
            <person name="Al-Bassam M.M."/>
            <person name="Zengler K."/>
        </authorList>
    </citation>
    <scope>NUCLEOTIDE SEQUENCE</scope>
</reference>
<proteinExistence type="predicted"/>
<accession>A0A0W8FLS6</accession>
<gene>
    <name evidence="2" type="ORF">ASZ90_008982</name>
</gene>
<sequence>MADLDRVTGTHYPRYRLDLQLGIPHSIMTGALEWWMGDPGLCSAPDCHPYLVLAEISGEEWENMQDVMQAISRCTDSSGPILVSISSALGATNLPEYSSYQIYPSPGLRSFVLLLSGICPVIANPGSLVYGMTQGSPTCFSTIQPLIAGNCDARSCPPGGTTQTTPDPNNGARAITLNSKKHELVVIEILRIVLRREGYPVAEYDLSRRQWLHASESILRKNARLSLRKFRIKKGYQITRSMYEQKPQIYVIGDLHLGHANSIPRYKRPFLLSDPREMDRILIRNWNWTIKKEDTTILLGDLAYRGSNSIESYLERLNGKVVFVEGNHDPYLLYMPHCLLMQYKGIPYLFIHDPEEINRPFEGWVIHGHVHNRDIIQYPFINPKEKMVNVSAEMIGYRPISLDEIHHWVTETEDPILFRDLSYAEERTEHISGQDVA</sequence>
<dbReference type="GO" id="GO:0016787">
    <property type="term" value="F:hydrolase activity"/>
    <property type="evidence" value="ECO:0007669"/>
    <property type="project" value="UniProtKB-KW"/>
</dbReference>
<dbReference type="SUPFAM" id="SSF56300">
    <property type="entry name" value="Metallo-dependent phosphatases"/>
    <property type="match status" value="1"/>
</dbReference>
<protein>
    <submittedName>
        <fullName evidence="2">Phosphohydrolase (Mutt/nudix family protein)</fullName>
    </submittedName>
</protein>
<organism evidence="2">
    <name type="scientific">hydrocarbon metagenome</name>
    <dbReference type="NCBI Taxonomy" id="938273"/>
    <lineage>
        <taxon>unclassified sequences</taxon>
        <taxon>metagenomes</taxon>
        <taxon>ecological metagenomes</taxon>
    </lineage>
</organism>
<dbReference type="EMBL" id="LNQE01001081">
    <property type="protein sequence ID" value="KUG21267.1"/>
    <property type="molecule type" value="Genomic_DNA"/>
</dbReference>
<dbReference type="Gene3D" id="3.60.21.10">
    <property type="match status" value="1"/>
</dbReference>
<dbReference type="InterPro" id="IPR029052">
    <property type="entry name" value="Metallo-depent_PP-like"/>
</dbReference>